<reference evidence="1" key="1">
    <citation type="journal article" date="2021" name="Proc. Natl. Acad. Sci. U.S.A.">
        <title>A Catalog of Tens of Thousands of Viruses from Human Metagenomes Reveals Hidden Associations with Chronic Diseases.</title>
        <authorList>
            <person name="Tisza M.J."/>
            <person name="Buck C.B."/>
        </authorList>
    </citation>
    <scope>NUCLEOTIDE SEQUENCE</scope>
    <source>
        <strain evidence="1">CtnN38</strain>
    </source>
</reference>
<evidence type="ECO:0000313" key="1">
    <source>
        <dbReference type="EMBL" id="DAD90097.1"/>
    </source>
</evidence>
<dbReference type="EMBL" id="BK015077">
    <property type="protein sequence ID" value="DAD90097.1"/>
    <property type="molecule type" value="Genomic_DNA"/>
</dbReference>
<organism evidence="1">
    <name type="scientific">Siphoviridae sp. ctnN38</name>
    <dbReference type="NCBI Taxonomy" id="2826455"/>
    <lineage>
        <taxon>Viruses</taxon>
        <taxon>Duplodnaviria</taxon>
        <taxon>Heunggongvirae</taxon>
        <taxon>Uroviricota</taxon>
        <taxon>Caudoviricetes</taxon>
    </lineage>
</organism>
<proteinExistence type="predicted"/>
<sequence length="44" mass="4580">MSTAPKGGNAEQTEPTMNNAQIKLQVEKANKILNGFVPPLKGGG</sequence>
<name>A0A8S5N5Y9_9CAUD</name>
<accession>A0A8S5N5Y9</accession>
<protein>
    <submittedName>
        <fullName evidence="1">Uncharacterized protein</fullName>
    </submittedName>
</protein>